<accession>A0A078KUW4</accession>
<evidence type="ECO:0000256" key="1">
    <source>
        <dbReference type="SAM" id="MobiDB-lite"/>
    </source>
</evidence>
<name>A0A078KUW4_9FIRM</name>
<evidence type="ECO:0000313" key="3">
    <source>
        <dbReference type="Proteomes" id="UP000032431"/>
    </source>
</evidence>
<dbReference type="EMBL" id="LM995447">
    <property type="protein sequence ID" value="CDZ24874.1"/>
    <property type="molecule type" value="Genomic_DNA"/>
</dbReference>
<dbReference type="HOGENOM" id="CLU_104183_1_0_9"/>
<dbReference type="InterPro" id="IPR035235">
    <property type="entry name" value="DUF5343"/>
</dbReference>
<sequence>MALTMSYLTSMKNVEAIFNSMLSARAPEKFTTRFLEDLGFKSSNDRLFIGVLKALGFIDSNGVPQQRYFDFLDQSQSKRVVAEGIKEAYEDLFNLRKDAQNMSNEEVKNKLKTLTQGQKGDRVIDSMALTFKTLCNYADWTETSPKSIPITNSENKPNDQGKMSTSTTYKSGSTSMELHYNIQIHLPETTNMAVYDAIFQSLKKHLM</sequence>
<organism evidence="2 3">
    <name type="scientific">[Clostridium] cellulosi</name>
    <dbReference type="NCBI Taxonomy" id="29343"/>
    <lineage>
        <taxon>Bacteria</taxon>
        <taxon>Bacillati</taxon>
        <taxon>Bacillota</taxon>
        <taxon>Clostridia</taxon>
        <taxon>Eubacteriales</taxon>
        <taxon>Oscillospiraceae</taxon>
        <taxon>Oscillospiraceae incertae sedis</taxon>
    </lineage>
</organism>
<reference evidence="3" key="1">
    <citation type="submission" date="2014-07" db="EMBL/GenBank/DDBJ databases">
        <authorList>
            <person name="Wibberg D."/>
        </authorList>
    </citation>
    <scope>NUCLEOTIDE SEQUENCE [LARGE SCALE GENOMIC DNA]</scope>
    <source>
        <strain evidence="3">DG5</strain>
    </source>
</reference>
<dbReference type="Proteomes" id="UP000032431">
    <property type="component" value="Chromosome I"/>
</dbReference>
<evidence type="ECO:0000313" key="2">
    <source>
        <dbReference type="EMBL" id="CDZ24874.1"/>
    </source>
</evidence>
<dbReference type="AlphaFoldDB" id="A0A078KUW4"/>
<dbReference type="KEGG" id="ccel:CCDG5_1775"/>
<keyword evidence="3" id="KW-1185">Reference proteome</keyword>
<dbReference type="Pfam" id="PF17278">
    <property type="entry name" value="DUF5343"/>
    <property type="match status" value="1"/>
</dbReference>
<feature type="compositionally biased region" description="Polar residues" evidence="1">
    <location>
        <begin position="146"/>
        <end position="155"/>
    </location>
</feature>
<feature type="region of interest" description="Disordered" evidence="1">
    <location>
        <begin position="146"/>
        <end position="170"/>
    </location>
</feature>
<feature type="compositionally biased region" description="Low complexity" evidence="1">
    <location>
        <begin position="161"/>
        <end position="170"/>
    </location>
</feature>
<dbReference type="OrthoDB" id="5186897at2"/>
<gene>
    <name evidence="2" type="ORF">CCDG5_1775</name>
</gene>
<evidence type="ECO:0008006" key="4">
    <source>
        <dbReference type="Google" id="ProtNLM"/>
    </source>
</evidence>
<proteinExistence type="predicted"/>
<protein>
    <recommendedName>
        <fullName evidence="4">DUF5343 domain-containing protein</fullName>
    </recommendedName>
</protein>
<dbReference type="STRING" id="29343.CCDG5_1775"/>
<dbReference type="PATRIC" id="fig|29343.3.peg.1865"/>